<evidence type="ECO:0000256" key="3">
    <source>
        <dbReference type="ARBA" id="ARBA00012970"/>
    </source>
</evidence>
<protein>
    <recommendedName>
        <fullName evidence="3">glutamyl-tRNA reductase</fullName>
        <ecNumber evidence="3">1.2.1.70</ecNumber>
    </recommendedName>
</protein>
<dbReference type="FunFam" id="3.40.50.720:FF:000031">
    <property type="entry name" value="Glutamyl-tRNA reductase"/>
    <property type="match status" value="1"/>
</dbReference>
<dbReference type="InterPro" id="IPR006151">
    <property type="entry name" value="Shikm_DH/Glu-tRNA_Rdtase"/>
</dbReference>
<dbReference type="Pfam" id="PF00745">
    <property type="entry name" value="GlutR_dimer"/>
    <property type="match status" value="1"/>
</dbReference>
<comment type="catalytic activity">
    <reaction evidence="7">
        <text>(S)-4-amino-5-oxopentanoate + tRNA(Glu) + NADP(+) = L-glutamyl-tRNA(Glu) + NADPH + H(+)</text>
        <dbReference type="Rhea" id="RHEA:12344"/>
        <dbReference type="Rhea" id="RHEA-COMP:9663"/>
        <dbReference type="Rhea" id="RHEA-COMP:9680"/>
        <dbReference type="ChEBI" id="CHEBI:15378"/>
        <dbReference type="ChEBI" id="CHEBI:57501"/>
        <dbReference type="ChEBI" id="CHEBI:57783"/>
        <dbReference type="ChEBI" id="CHEBI:58349"/>
        <dbReference type="ChEBI" id="CHEBI:78442"/>
        <dbReference type="ChEBI" id="CHEBI:78520"/>
        <dbReference type="EC" id="1.2.1.70"/>
    </reaction>
</comment>
<dbReference type="SUPFAM" id="SSF51735">
    <property type="entry name" value="NAD(P)-binding Rossmann-fold domains"/>
    <property type="match status" value="1"/>
</dbReference>
<evidence type="ECO:0000259" key="9">
    <source>
        <dbReference type="Pfam" id="PF01488"/>
    </source>
</evidence>
<dbReference type="InterPro" id="IPR015896">
    <property type="entry name" value="4pyrrol_synth_GluRdtase_dimer"/>
</dbReference>
<feature type="domain" description="Glutamyl-tRNA reductase N-terminal" evidence="10">
    <location>
        <begin position="16"/>
        <end position="164"/>
    </location>
</feature>
<dbReference type="EMBL" id="FPHV01000189">
    <property type="protein sequence ID" value="SFV82446.1"/>
    <property type="molecule type" value="Genomic_DNA"/>
</dbReference>
<dbReference type="PANTHER" id="PTHR43013">
    <property type="entry name" value="GLUTAMYL-TRNA REDUCTASE"/>
    <property type="match status" value="1"/>
</dbReference>
<dbReference type="SUPFAM" id="SSF69742">
    <property type="entry name" value="Glutamyl tRNA-reductase catalytic, N-terminal domain"/>
    <property type="match status" value="1"/>
</dbReference>
<organism evidence="11">
    <name type="scientific">hydrothermal vent metagenome</name>
    <dbReference type="NCBI Taxonomy" id="652676"/>
    <lineage>
        <taxon>unclassified sequences</taxon>
        <taxon>metagenomes</taxon>
        <taxon>ecological metagenomes</taxon>
    </lineage>
</organism>
<dbReference type="SUPFAM" id="SSF69075">
    <property type="entry name" value="Glutamyl tRNA-reductase dimerization domain"/>
    <property type="match status" value="1"/>
</dbReference>
<dbReference type="PROSITE" id="PS00747">
    <property type="entry name" value="GLUTR"/>
    <property type="match status" value="1"/>
</dbReference>
<proteinExistence type="inferred from homology"/>
<dbReference type="Gene3D" id="3.40.50.720">
    <property type="entry name" value="NAD(P)-binding Rossmann-like Domain"/>
    <property type="match status" value="1"/>
</dbReference>
<evidence type="ECO:0000256" key="2">
    <source>
        <dbReference type="ARBA" id="ARBA00005916"/>
    </source>
</evidence>
<dbReference type="Pfam" id="PF01488">
    <property type="entry name" value="Shikimate_DH"/>
    <property type="match status" value="1"/>
</dbReference>
<evidence type="ECO:0000259" key="8">
    <source>
        <dbReference type="Pfam" id="PF00745"/>
    </source>
</evidence>
<dbReference type="GO" id="GO:0008883">
    <property type="term" value="F:glutamyl-tRNA reductase activity"/>
    <property type="evidence" value="ECO:0007669"/>
    <property type="project" value="UniProtKB-EC"/>
</dbReference>
<dbReference type="InterPro" id="IPR036453">
    <property type="entry name" value="GluRdtase_dimer_dom_sf"/>
</dbReference>
<dbReference type="CDD" id="cd05213">
    <property type="entry name" value="NAD_bind_Glutamyl_tRNA_reduct"/>
    <property type="match status" value="1"/>
</dbReference>
<dbReference type="FunFam" id="3.30.460.30:FF:000001">
    <property type="entry name" value="Glutamyl-tRNA reductase"/>
    <property type="match status" value="1"/>
</dbReference>
<dbReference type="GO" id="GO:0019353">
    <property type="term" value="P:protoporphyrinogen IX biosynthetic process from glutamate"/>
    <property type="evidence" value="ECO:0007669"/>
    <property type="project" value="TreeGrafter"/>
</dbReference>
<feature type="domain" description="Tetrapyrrole biosynthesis glutamyl-tRNA reductase dimerisation" evidence="8">
    <location>
        <begin position="329"/>
        <end position="411"/>
    </location>
</feature>
<comment type="pathway">
    <text evidence="1">Porphyrin-containing compound metabolism; protoporphyrin-IX biosynthesis; 5-aminolevulinate from L-glutamyl-tRNA(Glu): step 1/2.</text>
</comment>
<keyword evidence="6" id="KW-0627">Porphyrin biosynthesis</keyword>
<dbReference type="EC" id="1.2.1.70" evidence="3"/>
<evidence type="ECO:0000256" key="4">
    <source>
        <dbReference type="ARBA" id="ARBA00022857"/>
    </source>
</evidence>
<dbReference type="UniPathway" id="UPA00251">
    <property type="reaction ID" value="UER00316"/>
</dbReference>
<dbReference type="InterPro" id="IPR036291">
    <property type="entry name" value="NAD(P)-bd_dom_sf"/>
</dbReference>
<dbReference type="InterPro" id="IPR036343">
    <property type="entry name" value="GluRdtase_N_sf"/>
</dbReference>
<dbReference type="Gene3D" id="3.30.460.30">
    <property type="entry name" value="Glutamyl-tRNA reductase, N-terminal domain"/>
    <property type="match status" value="1"/>
</dbReference>
<gene>
    <name evidence="11" type="ORF">MNB_SUP05-6-298</name>
</gene>
<sequence length="427" mass="47131">MSLFINSFMPHIAILSVNHQLAPVEVREKVAFASNELNNALEQFKNTNGVEACAILSTCNRSEVYAIISTDNAQEILSEYLANTHHIKRSELDPYLSYFDGDDAVEHICHVATGLDSLVLGEPQILGQLKDAYHAAKEVGTLNKLLEKLFQHAFSTAKKVRTDTEIGSSPVSVAYCAVKLSEKIFADLAEQTVMLIGAGEMIELCAQHLNQKGVNNMIVANRTVENAEKIASLYGARAVSLKQFSNLLHEADIIISSTAASVPIIGKGLVETALKIRKHKPMFMLDIAIPRDIEPEVAQLDDVFLYTVDDLQQVVSDNIDSRQREKTLAEEIIIGQNKKFDDWLATLPNEQIVQAYRQNAYQIKEMAVEAALKKLKNGGDSAAIISQLADQLTNKLLHTPFGNIKQASTEQLNQCEGCIPKNKTKES</sequence>
<keyword evidence="5 11" id="KW-0560">Oxidoreductase</keyword>
<keyword evidence="4" id="KW-0521">NADP</keyword>
<dbReference type="Pfam" id="PF05201">
    <property type="entry name" value="GlutR_N"/>
    <property type="match status" value="1"/>
</dbReference>
<accession>A0A1W1DMQ5</accession>
<evidence type="ECO:0000256" key="1">
    <source>
        <dbReference type="ARBA" id="ARBA00005059"/>
    </source>
</evidence>
<dbReference type="InterPro" id="IPR018214">
    <property type="entry name" value="GluRdtase_CS"/>
</dbReference>
<dbReference type="PIRSF" id="PIRSF000445">
    <property type="entry name" value="4pyrrol_synth_GluRdtase"/>
    <property type="match status" value="1"/>
</dbReference>
<comment type="similarity">
    <text evidence="2">Belongs to the glutamyl-tRNA reductase family.</text>
</comment>
<dbReference type="GO" id="GO:0050661">
    <property type="term" value="F:NADP binding"/>
    <property type="evidence" value="ECO:0007669"/>
    <property type="project" value="InterPro"/>
</dbReference>
<dbReference type="PANTHER" id="PTHR43013:SF1">
    <property type="entry name" value="GLUTAMYL-TRNA REDUCTASE"/>
    <property type="match status" value="1"/>
</dbReference>
<evidence type="ECO:0000256" key="6">
    <source>
        <dbReference type="ARBA" id="ARBA00023244"/>
    </source>
</evidence>
<reference evidence="11" key="1">
    <citation type="submission" date="2016-10" db="EMBL/GenBank/DDBJ databases">
        <authorList>
            <person name="de Groot N.N."/>
        </authorList>
    </citation>
    <scope>NUCLEOTIDE SEQUENCE</scope>
</reference>
<dbReference type="AlphaFoldDB" id="A0A1W1DMQ5"/>
<dbReference type="NCBIfam" id="TIGR01035">
    <property type="entry name" value="hemA"/>
    <property type="match status" value="1"/>
</dbReference>
<dbReference type="HAMAP" id="MF_00087">
    <property type="entry name" value="Glu_tRNA_reductase"/>
    <property type="match status" value="1"/>
</dbReference>
<evidence type="ECO:0000259" key="10">
    <source>
        <dbReference type="Pfam" id="PF05201"/>
    </source>
</evidence>
<dbReference type="InterPro" id="IPR000343">
    <property type="entry name" value="4pyrrol_synth_GluRdtase"/>
</dbReference>
<evidence type="ECO:0000256" key="7">
    <source>
        <dbReference type="ARBA" id="ARBA00047464"/>
    </source>
</evidence>
<feature type="domain" description="Quinate/shikimate 5-dehydrogenase/glutamyl-tRNA reductase" evidence="9">
    <location>
        <begin position="180"/>
        <end position="314"/>
    </location>
</feature>
<dbReference type="InterPro" id="IPR015895">
    <property type="entry name" value="4pyrrol_synth_GluRdtase_N"/>
</dbReference>
<evidence type="ECO:0000313" key="11">
    <source>
        <dbReference type="EMBL" id="SFV82446.1"/>
    </source>
</evidence>
<evidence type="ECO:0000256" key="5">
    <source>
        <dbReference type="ARBA" id="ARBA00023002"/>
    </source>
</evidence>
<name>A0A1W1DMQ5_9ZZZZ</name>